<feature type="region of interest" description="Disordered" evidence="1">
    <location>
        <begin position="104"/>
        <end position="123"/>
    </location>
</feature>
<protein>
    <recommendedName>
        <fullName evidence="2">Mst1/2 SARAH domain-containing protein</fullName>
    </recommendedName>
</protein>
<sequence length="250" mass="29539">EFIRNAKPSSILSQIIAEAHEIRENQSYRQSLNNLQQLQINENISNNQRTLVKDYSDHTLVSNQEFVDNTMIAHFDDSTLVPHPKNMKQDDGNVLFKTMVINKNEHGDDDNDDNDDNSTMKRHNTENIDIAESYRPMFLHQFDKKNSRFHLSNDKFKKEPQTTYENIQKTYKELANEQYESHLELQIKQISELKMNSVDNDQDLENHSENNEESTFLNKDFDFLRTKTFEELKQKMCNLDIEMESEIEAL</sequence>
<dbReference type="Gene3D" id="1.10.287.4270">
    <property type="match status" value="1"/>
</dbReference>
<feature type="non-terminal residue" evidence="3">
    <location>
        <position position="250"/>
    </location>
</feature>
<dbReference type="GO" id="GO:0004674">
    <property type="term" value="F:protein serine/threonine kinase activity"/>
    <property type="evidence" value="ECO:0007669"/>
    <property type="project" value="InterPro"/>
</dbReference>
<dbReference type="AlphaFoldDB" id="A0A1B6FAL1"/>
<gene>
    <name evidence="3" type="ORF">g.45279</name>
</gene>
<dbReference type="EMBL" id="GECZ01022554">
    <property type="protein sequence ID" value="JAS47215.1"/>
    <property type="molecule type" value="Transcribed_RNA"/>
</dbReference>
<reference evidence="3" key="1">
    <citation type="submission" date="2015-11" db="EMBL/GenBank/DDBJ databases">
        <title>De novo transcriptome assembly of four potential Pierce s Disease insect vectors from Arizona vineyards.</title>
        <authorList>
            <person name="Tassone E.E."/>
        </authorList>
    </citation>
    <scope>NUCLEOTIDE SEQUENCE</scope>
</reference>
<feature type="domain" description="Mst1/2 SARAH" evidence="2">
    <location>
        <begin position="221"/>
        <end position="250"/>
    </location>
</feature>
<evidence type="ECO:0000313" key="3">
    <source>
        <dbReference type="EMBL" id="JAS47215.1"/>
    </source>
</evidence>
<feature type="non-terminal residue" evidence="3">
    <location>
        <position position="1"/>
    </location>
</feature>
<dbReference type="Pfam" id="PF11629">
    <property type="entry name" value="Mst1_SARAH"/>
    <property type="match status" value="1"/>
</dbReference>
<dbReference type="InterPro" id="IPR024205">
    <property type="entry name" value="Mst1_2_SARAH_domain"/>
</dbReference>
<organism evidence="3">
    <name type="scientific">Cuerna arida</name>
    <dbReference type="NCBI Taxonomy" id="1464854"/>
    <lineage>
        <taxon>Eukaryota</taxon>
        <taxon>Metazoa</taxon>
        <taxon>Ecdysozoa</taxon>
        <taxon>Arthropoda</taxon>
        <taxon>Hexapoda</taxon>
        <taxon>Insecta</taxon>
        <taxon>Pterygota</taxon>
        <taxon>Neoptera</taxon>
        <taxon>Paraneoptera</taxon>
        <taxon>Hemiptera</taxon>
        <taxon>Auchenorrhyncha</taxon>
        <taxon>Membracoidea</taxon>
        <taxon>Cicadellidae</taxon>
        <taxon>Cicadellinae</taxon>
        <taxon>Proconiini</taxon>
        <taxon>Cuerna</taxon>
    </lineage>
</organism>
<feature type="compositionally biased region" description="Acidic residues" evidence="1">
    <location>
        <begin position="107"/>
        <end position="116"/>
    </location>
</feature>
<proteinExistence type="predicted"/>
<evidence type="ECO:0000256" key="1">
    <source>
        <dbReference type="SAM" id="MobiDB-lite"/>
    </source>
</evidence>
<accession>A0A1B6FAL1</accession>
<name>A0A1B6FAL1_9HEMI</name>
<evidence type="ECO:0000259" key="2">
    <source>
        <dbReference type="Pfam" id="PF11629"/>
    </source>
</evidence>